<reference evidence="2 3" key="1">
    <citation type="journal article" date="2020" name="Front. Microbiol.">
        <title>Single-cell genomics of novel Actinobacteria with the Wood-Ljungdahl pathway discovered in a serpentinizing system.</title>
        <authorList>
            <person name="Merino N."/>
            <person name="Kawai M."/>
            <person name="Boyd E.S."/>
            <person name="Colman D.R."/>
            <person name="McGlynn S.E."/>
            <person name="Nealson K.H."/>
            <person name="Kurokawa K."/>
            <person name="Hongoh Y."/>
        </authorList>
    </citation>
    <scope>NUCLEOTIDE SEQUENCE [LARGE SCALE GENOMIC DNA]</scope>
    <source>
        <strain evidence="2 3">S25</strain>
    </source>
</reference>
<dbReference type="AlphaFoldDB" id="A0A6V8P5D0"/>
<feature type="transmembrane region" description="Helical" evidence="1">
    <location>
        <begin position="21"/>
        <end position="40"/>
    </location>
</feature>
<keyword evidence="1" id="KW-1133">Transmembrane helix</keyword>
<evidence type="ECO:0008006" key="4">
    <source>
        <dbReference type="Google" id="ProtNLM"/>
    </source>
</evidence>
<evidence type="ECO:0000256" key="1">
    <source>
        <dbReference type="SAM" id="Phobius"/>
    </source>
</evidence>
<gene>
    <name evidence="2" type="ORF">HKBW3S25_01832</name>
</gene>
<keyword evidence="1" id="KW-0472">Membrane</keyword>
<comment type="caution">
    <text evidence="2">The sequence shown here is derived from an EMBL/GenBank/DDBJ whole genome shotgun (WGS) entry which is preliminary data.</text>
</comment>
<organism evidence="2 3">
    <name type="scientific">Candidatus Hakubella thermalkaliphila</name>
    <dbReference type="NCBI Taxonomy" id="2754717"/>
    <lineage>
        <taxon>Bacteria</taxon>
        <taxon>Bacillati</taxon>
        <taxon>Actinomycetota</taxon>
        <taxon>Actinomycetota incertae sedis</taxon>
        <taxon>Candidatus Hakubellales</taxon>
        <taxon>Candidatus Hakubellaceae</taxon>
        <taxon>Candidatus Hakubella</taxon>
    </lineage>
</organism>
<name>A0A6V8P5D0_9ACTN</name>
<feature type="transmembrane region" description="Helical" evidence="1">
    <location>
        <begin position="60"/>
        <end position="82"/>
    </location>
</feature>
<dbReference type="EMBL" id="BLRX01000534">
    <property type="protein sequence ID" value="GFP26341.1"/>
    <property type="molecule type" value="Genomic_DNA"/>
</dbReference>
<dbReference type="InterPro" id="IPR029060">
    <property type="entry name" value="PIN-like_dom_sf"/>
</dbReference>
<proteinExistence type="predicted"/>
<sequence length="193" mass="21427">GRRAYLLLNQLEERIQKLSGGDFIAAGIGIAVAFLASLFVSTARDKPMDIIAKTDSRHLYLLLMITWAMVRSRGVVILIFSLEPNMTETSKPTLSTSVIIDGRIPDICTTGFIEGSFIIPGFVLEELQSIADSSDTLKRNRGRTGLDVLKRLQSEPRVSVVFSEDDFQEVTSVDAKLIRLAQKTNGVVDRKRR</sequence>
<dbReference type="CDD" id="cd09877">
    <property type="entry name" value="PIN_YacL-like"/>
    <property type="match status" value="1"/>
</dbReference>
<evidence type="ECO:0000313" key="3">
    <source>
        <dbReference type="Proteomes" id="UP000543224"/>
    </source>
</evidence>
<dbReference type="Gene3D" id="3.40.50.1010">
    <property type="entry name" value="5'-nuclease"/>
    <property type="match status" value="1"/>
</dbReference>
<dbReference type="Proteomes" id="UP000543224">
    <property type="component" value="Unassembled WGS sequence"/>
</dbReference>
<keyword evidence="1" id="KW-0812">Transmembrane</keyword>
<feature type="non-terminal residue" evidence="2">
    <location>
        <position position="1"/>
    </location>
</feature>
<dbReference type="SUPFAM" id="SSF88723">
    <property type="entry name" value="PIN domain-like"/>
    <property type="match status" value="1"/>
</dbReference>
<accession>A0A6V8P5D0</accession>
<protein>
    <recommendedName>
        <fullName evidence="4">PIN domain-containing protein</fullName>
    </recommendedName>
</protein>
<evidence type="ECO:0000313" key="2">
    <source>
        <dbReference type="EMBL" id="GFP26341.1"/>
    </source>
</evidence>